<keyword evidence="5" id="KW-0804">Transcription</keyword>
<dbReference type="PANTHER" id="PTHR48111">
    <property type="entry name" value="REGULATOR OF RPOS"/>
    <property type="match status" value="1"/>
</dbReference>
<organism evidence="7">
    <name type="scientific">bioreactor metagenome</name>
    <dbReference type="NCBI Taxonomy" id="1076179"/>
    <lineage>
        <taxon>unclassified sequences</taxon>
        <taxon>metagenomes</taxon>
        <taxon>ecological metagenomes</taxon>
    </lineage>
</organism>
<protein>
    <submittedName>
        <fullName evidence="7">Transcriptional regulatory protein PrrA</fullName>
    </submittedName>
</protein>
<dbReference type="Gene3D" id="1.10.10.10">
    <property type="entry name" value="Winged helix-like DNA-binding domain superfamily/Winged helix DNA-binding domain"/>
    <property type="match status" value="1"/>
</dbReference>
<dbReference type="CDD" id="cd00383">
    <property type="entry name" value="trans_reg_C"/>
    <property type="match status" value="1"/>
</dbReference>
<dbReference type="GO" id="GO:0000976">
    <property type="term" value="F:transcription cis-regulatory region binding"/>
    <property type="evidence" value="ECO:0007669"/>
    <property type="project" value="TreeGrafter"/>
</dbReference>
<comment type="caution">
    <text evidence="7">The sequence shown here is derived from an EMBL/GenBank/DDBJ whole genome shotgun (WGS) entry which is preliminary data.</text>
</comment>
<feature type="domain" description="OmpR/PhoB-type" evidence="6">
    <location>
        <begin position="19"/>
        <end position="114"/>
    </location>
</feature>
<evidence type="ECO:0000259" key="6">
    <source>
        <dbReference type="PROSITE" id="PS51755"/>
    </source>
</evidence>
<accession>A0A645J7N0</accession>
<dbReference type="InterPro" id="IPR039420">
    <property type="entry name" value="WalR-like"/>
</dbReference>
<dbReference type="EMBL" id="VSSQ01133467">
    <property type="protein sequence ID" value="MPN59446.1"/>
    <property type="molecule type" value="Genomic_DNA"/>
</dbReference>
<evidence type="ECO:0000313" key="7">
    <source>
        <dbReference type="EMBL" id="MPN59446.1"/>
    </source>
</evidence>
<keyword evidence="1" id="KW-0597">Phosphoprotein</keyword>
<sequence>MLELLVRIEKILERTGKLNKTLSYQNITVNVETRTVTLDETPVDLQPMEYDLLLVLLRHKNCTLSRERLLMEIWGFDYIGTTRTVDMHISNLRRKLDLNKAIVTIPKVGYRLVEKSS</sequence>
<dbReference type="PANTHER" id="PTHR48111:SF1">
    <property type="entry name" value="TWO-COMPONENT RESPONSE REGULATOR ORR33"/>
    <property type="match status" value="1"/>
</dbReference>
<evidence type="ECO:0000256" key="3">
    <source>
        <dbReference type="ARBA" id="ARBA00023015"/>
    </source>
</evidence>
<keyword evidence="2" id="KW-0902">Two-component regulatory system</keyword>
<gene>
    <name evidence="7" type="primary">prrA</name>
    <name evidence="7" type="ORF">SDC9_207167</name>
</gene>
<dbReference type="GO" id="GO:0032993">
    <property type="term" value="C:protein-DNA complex"/>
    <property type="evidence" value="ECO:0007669"/>
    <property type="project" value="TreeGrafter"/>
</dbReference>
<evidence type="ECO:0000256" key="5">
    <source>
        <dbReference type="ARBA" id="ARBA00023163"/>
    </source>
</evidence>
<dbReference type="GO" id="GO:0006355">
    <property type="term" value="P:regulation of DNA-templated transcription"/>
    <property type="evidence" value="ECO:0007669"/>
    <property type="project" value="InterPro"/>
</dbReference>
<dbReference type="GO" id="GO:0005829">
    <property type="term" value="C:cytosol"/>
    <property type="evidence" value="ECO:0007669"/>
    <property type="project" value="TreeGrafter"/>
</dbReference>
<dbReference type="InterPro" id="IPR001867">
    <property type="entry name" value="OmpR/PhoB-type_DNA-bd"/>
</dbReference>
<dbReference type="SUPFAM" id="SSF46894">
    <property type="entry name" value="C-terminal effector domain of the bipartite response regulators"/>
    <property type="match status" value="1"/>
</dbReference>
<keyword evidence="4" id="KW-0238">DNA-binding</keyword>
<keyword evidence="3" id="KW-0805">Transcription regulation</keyword>
<dbReference type="SMART" id="SM00862">
    <property type="entry name" value="Trans_reg_C"/>
    <property type="match status" value="1"/>
</dbReference>
<proteinExistence type="predicted"/>
<evidence type="ECO:0000256" key="2">
    <source>
        <dbReference type="ARBA" id="ARBA00023012"/>
    </source>
</evidence>
<evidence type="ECO:0000256" key="1">
    <source>
        <dbReference type="ARBA" id="ARBA00022553"/>
    </source>
</evidence>
<dbReference type="GO" id="GO:0000156">
    <property type="term" value="F:phosphorelay response regulator activity"/>
    <property type="evidence" value="ECO:0007669"/>
    <property type="project" value="TreeGrafter"/>
</dbReference>
<name>A0A645J7N0_9ZZZZ</name>
<dbReference type="InterPro" id="IPR016032">
    <property type="entry name" value="Sig_transdc_resp-reg_C-effctor"/>
</dbReference>
<dbReference type="AlphaFoldDB" id="A0A645J7N0"/>
<dbReference type="Pfam" id="PF00486">
    <property type="entry name" value="Trans_reg_C"/>
    <property type="match status" value="1"/>
</dbReference>
<dbReference type="PROSITE" id="PS51755">
    <property type="entry name" value="OMPR_PHOB"/>
    <property type="match status" value="1"/>
</dbReference>
<dbReference type="InterPro" id="IPR036388">
    <property type="entry name" value="WH-like_DNA-bd_sf"/>
</dbReference>
<evidence type="ECO:0000256" key="4">
    <source>
        <dbReference type="ARBA" id="ARBA00023125"/>
    </source>
</evidence>
<reference evidence="7" key="1">
    <citation type="submission" date="2019-08" db="EMBL/GenBank/DDBJ databases">
        <authorList>
            <person name="Kucharzyk K."/>
            <person name="Murdoch R.W."/>
            <person name="Higgins S."/>
            <person name="Loffler F."/>
        </authorList>
    </citation>
    <scope>NUCLEOTIDE SEQUENCE</scope>
</reference>